<dbReference type="GO" id="GO:0016209">
    <property type="term" value="F:antioxidant activity"/>
    <property type="evidence" value="ECO:0007669"/>
    <property type="project" value="InterPro"/>
</dbReference>
<dbReference type="GO" id="GO:0030313">
    <property type="term" value="C:cell envelope"/>
    <property type="evidence" value="ECO:0007669"/>
    <property type="project" value="UniProtKB-SubCell"/>
</dbReference>
<feature type="domain" description="Thioredoxin" evidence="5">
    <location>
        <begin position="251"/>
        <end position="386"/>
    </location>
</feature>
<dbReference type="Pfam" id="PF00578">
    <property type="entry name" value="AhpC-TSA"/>
    <property type="match status" value="1"/>
</dbReference>
<dbReference type="PANTHER" id="PTHR42852">
    <property type="entry name" value="THIOL:DISULFIDE INTERCHANGE PROTEIN DSBE"/>
    <property type="match status" value="1"/>
</dbReference>
<dbReference type="PROSITE" id="PS51352">
    <property type="entry name" value="THIOREDOXIN_2"/>
    <property type="match status" value="1"/>
</dbReference>
<dbReference type="SUPFAM" id="SSF52833">
    <property type="entry name" value="Thioredoxin-like"/>
    <property type="match status" value="1"/>
</dbReference>
<dbReference type="CDD" id="cd02966">
    <property type="entry name" value="TlpA_like_family"/>
    <property type="match status" value="1"/>
</dbReference>
<evidence type="ECO:0000256" key="1">
    <source>
        <dbReference type="ARBA" id="ARBA00004196"/>
    </source>
</evidence>
<keyword evidence="2" id="KW-0201">Cytochrome c-type biogenesis</keyword>
<dbReference type="PANTHER" id="PTHR42852:SF6">
    <property type="entry name" value="THIOL:DISULFIDE INTERCHANGE PROTEIN DSBE"/>
    <property type="match status" value="1"/>
</dbReference>
<evidence type="ECO:0000313" key="6">
    <source>
        <dbReference type="EMBL" id="MPM70280.1"/>
    </source>
</evidence>
<dbReference type="GO" id="GO:0017004">
    <property type="term" value="P:cytochrome complex assembly"/>
    <property type="evidence" value="ECO:0007669"/>
    <property type="project" value="UniProtKB-KW"/>
</dbReference>
<dbReference type="Gene3D" id="3.40.30.10">
    <property type="entry name" value="Glutaredoxin"/>
    <property type="match status" value="1"/>
</dbReference>
<keyword evidence="4" id="KW-0676">Redox-active center</keyword>
<sequence length="386" mass="43283">MKKYLFVLSAVLLTAAVMLSCQSEKTFEIKGELSSAEGQTLYLEHRGLGGIELLDSVRLKGNGMFKFKEKALGNPEFYQLRIGTQVAAFAVDSLETLHVKGDVKDFTNTFSIENSPVNEQIKQIDSQTRIVKTRINEAEKKHTAKAIDDVTYLAELDSVLKGYKTEISKLILGNPSGAAAYYAVFQKVNDYLIFDPYSKQDYAMFGAVATSWDRYYQGTPRSKHLYDFTMNALKTRKRQEQQAALLENAPVVTGSSLPDIVLPGVNGEKTSLSSQKGKVVILDFTVYKSEFSPKHNIALNKIYTQHRAKGLEIYQISFDSDEHFWKNAASNLPWITVRDPQNVYSRLLSTYNVRDIPTAFVINRDGDVVARVENYATLPGEVGKVL</sequence>
<dbReference type="InterPro" id="IPR013766">
    <property type="entry name" value="Thioredoxin_domain"/>
</dbReference>
<evidence type="ECO:0000256" key="3">
    <source>
        <dbReference type="ARBA" id="ARBA00023157"/>
    </source>
</evidence>
<dbReference type="Pfam" id="PF14289">
    <property type="entry name" value="DUF4369"/>
    <property type="match status" value="1"/>
</dbReference>
<dbReference type="PROSITE" id="PS51257">
    <property type="entry name" value="PROKAR_LIPOPROTEIN"/>
    <property type="match status" value="1"/>
</dbReference>
<keyword evidence="3" id="KW-1015">Disulfide bond</keyword>
<evidence type="ECO:0000256" key="4">
    <source>
        <dbReference type="ARBA" id="ARBA00023284"/>
    </source>
</evidence>
<dbReference type="InterPro" id="IPR050553">
    <property type="entry name" value="Thioredoxin_ResA/DsbE_sf"/>
</dbReference>
<protein>
    <submittedName>
        <fullName evidence="6">Thiol-disulfide oxidoreductase ResA</fullName>
    </submittedName>
</protein>
<dbReference type="InterPro" id="IPR025380">
    <property type="entry name" value="DUF4369"/>
</dbReference>
<comment type="caution">
    <text evidence="6">The sequence shown here is derived from an EMBL/GenBank/DDBJ whole genome shotgun (WGS) entry which is preliminary data.</text>
</comment>
<dbReference type="InterPro" id="IPR000866">
    <property type="entry name" value="AhpC/TSA"/>
</dbReference>
<comment type="subcellular location">
    <subcellularLocation>
        <location evidence="1">Cell envelope</location>
    </subcellularLocation>
</comment>
<gene>
    <name evidence="6" type="primary">resA_100</name>
    <name evidence="6" type="ORF">SDC9_117235</name>
</gene>
<dbReference type="EMBL" id="VSSQ01023385">
    <property type="protein sequence ID" value="MPM70280.1"/>
    <property type="molecule type" value="Genomic_DNA"/>
</dbReference>
<evidence type="ECO:0000259" key="5">
    <source>
        <dbReference type="PROSITE" id="PS51352"/>
    </source>
</evidence>
<evidence type="ECO:0000256" key="2">
    <source>
        <dbReference type="ARBA" id="ARBA00022748"/>
    </source>
</evidence>
<organism evidence="6">
    <name type="scientific">bioreactor metagenome</name>
    <dbReference type="NCBI Taxonomy" id="1076179"/>
    <lineage>
        <taxon>unclassified sequences</taxon>
        <taxon>metagenomes</taxon>
        <taxon>ecological metagenomes</taxon>
    </lineage>
</organism>
<accession>A0A645BXR3</accession>
<dbReference type="AlphaFoldDB" id="A0A645BXR3"/>
<dbReference type="GO" id="GO:0016491">
    <property type="term" value="F:oxidoreductase activity"/>
    <property type="evidence" value="ECO:0007669"/>
    <property type="project" value="InterPro"/>
</dbReference>
<name>A0A645BXR3_9ZZZZ</name>
<reference evidence="6" key="1">
    <citation type="submission" date="2019-08" db="EMBL/GenBank/DDBJ databases">
        <authorList>
            <person name="Kucharzyk K."/>
            <person name="Murdoch R.W."/>
            <person name="Higgins S."/>
            <person name="Loffler F."/>
        </authorList>
    </citation>
    <scope>NUCLEOTIDE SEQUENCE</scope>
</reference>
<dbReference type="InterPro" id="IPR036249">
    <property type="entry name" value="Thioredoxin-like_sf"/>
</dbReference>
<proteinExistence type="predicted"/>